<keyword evidence="12" id="KW-1185">Reference proteome</keyword>
<dbReference type="RefSeq" id="WP_395820221.1">
    <property type="nucleotide sequence ID" value="NZ_CP043494.1"/>
</dbReference>
<keyword evidence="4 8" id="KW-0057">Aromatic amino acid biosynthesis</keyword>
<name>A0ABY9WVA6_9BACT</name>
<dbReference type="SUPFAM" id="SSF55021">
    <property type="entry name" value="ACT-like"/>
    <property type="match status" value="1"/>
</dbReference>
<keyword evidence="3 8" id="KW-0028">Amino-acid biosynthesis</keyword>
<feature type="domain" description="Prephenate dehydratase" evidence="9">
    <location>
        <begin position="3"/>
        <end position="181"/>
    </location>
</feature>
<evidence type="ECO:0000256" key="4">
    <source>
        <dbReference type="ARBA" id="ARBA00023141"/>
    </source>
</evidence>
<accession>A0ABY9WVA6</accession>
<comment type="catalytic activity">
    <reaction evidence="7 8">
        <text>prephenate + H(+) = 3-phenylpyruvate + CO2 + H2O</text>
        <dbReference type="Rhea" id="RHEA:21648"/>
        <dbReference type="ChEBI" id="CHEBI:15377"/>
        <dbReference type="ChEBI" id="CHEBI:15378"/>
        <dbReference type="ChEBI" id="CHEBI:16526"/>
        <dbReference type="ChEBI" id="CHEBI:18005"/>
        <dbReference type="ChEBI" id="CHEBI:29934"/>
        <dbReference type="EC" id="4.2.1.51"/>
    </reaction>
</comment>
<dbReference type="InterPro" id="IPR002912">
    <property type="entry name" value="ACT_dom"/>
</dbReference>
<evidence type="ECO:0000259" key="10">
    <source>
        <dbReference type="PROSITE" id="PS51671"/>
    </source>
</evidence>
<dbReference type="PANTHER" id="PTHR21022">
    <property type="entry name" value="PREPHENATE DEHYDRATASE P PROTEIN"/>
    <property type="match status" value="1"/>
</dbReference>
<dbReference type="Proteomes" id="UP001611383">
    <property type="component" value="Chromosome"/>
</dbReference>
<evidence type="ECO:0000256" key="7">
    <source>
        <dbReference type="ARBA" id="ARBA00047848"/>
    </source>
</evidence>
<dbReference type="InterPro" id="IPR001086">
    <property type="entry name" value="Preph_deHydtase"/>
</dbReference>
<dbReference type="SUPFAM" id="SSF53850">
    <property type="entry name" value="Periplasmic binding protein-like II"/>
    <property type="match status" value="1"/>
</dbReference>
<dbReference type="Gene3D" id="3.40.190.10">
    <property type="entry name" value="Periplasmic binding protein-like II"/>
    <property type="match status" value="2"/>
</dbReference>
<gene>
    <name evidence="8 11" type="primary">pheA</name>
    <name evidence="11" type="ORF">F0U60_15955</name>
</gene>
<evidence type="ECO:0000256" key="6">
    <source>
        <dbReference type="ARBA" id="ARBA00023239"/>
    </source>
</evidence>
<sequence>MKTIAYLGPPGTFSEEAALGWGGPEDQLLPLASIPAVVTAVETGAATFGVLPLENSLEGSVTTTLDLLIRETSLRVSSELVLPVRHMLATRPGLQLHQVQVLHAHPQALGQSRRFVERCLPGAATVAALSNSAALTDALSDSRPAAAITTRRAIELQSAATLAHDIQDHPNNQTRFILLGAEDAAPTGQDRTSLCFAMPENQAGSLLNALQVLAQARINLTRLESRPAKEMLGDYIFLADIEGHRLEPHVAAALQRLQEQTTFFKVFGSYPRYRPPTPDAPARLSSSPS</sequence>
<evidence type="ECO:0000313" key="12">
    <source>
        <dbReference type="Proteomes" id="UP001611383"/>
    </source>
</evidence>
<keyword evidence="5 8" id="KW-0584">Phenylalanine biosynthesis</keyword>
<organism evidence="11 12">
    <name type="scientific">Archangium minus</name>
    <dbReference type="NCBI Taxonomy" id="83450"/>
    <lineage>
        <taxon>Bacteria</taxon>
        <taxon>Pseudomonadati</taxon>
        <taxon>Myxococcota</taxon>
        <taxon>Myxococcia</taxon>
        <taxon>Myxococcales</taxon>
        <taxon>Cystobacterineae</taxon>
        <taxon>Archangiaceae</taxon>
        <taxon>Archangium</taxon>
    </lineage>
</organism>
<dbReference type="InterPro" id="IPR045865">
    <property type="entry name" value="ACT-like_dom_sf"/>
</dbReference>
<feature type="domain" description="ACT" evidence="10">
    <location>
        <begin position="194"/>
        <end position="271"/>
    </location>
</feature>
<comment type="pathway">
    <text evidence="1 8">Amino-acid biosynthesis; L-phenylalanine biosynthesis; phenylpyruvate from prephenate: step 1/1.</text>
</comment>
<dbReference type="Pfam" id="PF00800">
    <property type="entry name" value="PDT"/>
    <property type="match status" value="1"/>
</dbReference>
<evidence type="ECO:0000256" key="1">
    <source>
        <dbReference type="ARBA" id="ARBA00004741"/>
    </source>
</evidence>
<dbReference type="InterPro" id="IPR008242">
    <property type="entry name" value="Chor_mutase/pphenate_deHydtase"/>
</dbReference>
<dbReference type="PROSITE" id="PS51671">
    <property type="entry name" value="ACT"/>
    <property type="match status" value="1"/>
</dbReference>
<dbReference type="EC" id="4.2.1.51" evidence="2 8"/>
<evidence type="ECO:0000256" key="5">
    <source>
        <dbReference type="ARBA" id="ARBA00023222"/>
    </source>
</evidence>
<proteinExistence type="predicted"/>
<dbReference type="PROSITE" id="PS51171">
    <property type="entry name" value="PREPHENATE_DEHYDR_3"/>
    <property type="match status" value="1"/>
</dbReference>
<reference evidence="11 12" key="1">
    <citation type="submission" date="2019-08" db="EMBL/GenBank/DDBJ databases">
        <title>Archangium and Cystobacter genomes.</title>
        <authorList>
            <person name="Chen I.-C.K."/>
            <person name="Wielgoss S."/>
        </authorList>
    </citation>
    <scope>NUCLEOTIDE SEQUENCE [LARGE SCALE GENOMIC DNA]</scope>
    <source>
        <strain evidence="11 12">Cbm 6</strain>
    </source>
</reference>
<evidence type="ECO:0000313" key="11">
    <source>
        <dbReference type="EMBL" id="WNG45426.1"/>
    </source>
</evidence>
<dbReference type="Gene3D" id="3.30.70.260">
    <property type="match status" value="1"/>
</dbReference>
<dbReference type="NCBIfam" id="NF008865">
    <property type="entry name" value="PRK11898.1"/>
    <property type="match status" value="1"/>
</dbReference>
<dbReference type="PIRSF" id="PIRSF001500">
    <property type="entry name" value="Chor_mut_pdt_Ppr"/>
    <property type="match status" value="1"/>
</dbReference>
<evidence type="ECO:0000256" key="3">
    <source>
        <dbReference type="ARBA" id="ARBA00022605"/>
    </source>
</evidence>
<dbReference type="PROSITE" id="PS00858">
    <property type="entry name" value="PREPHENATE_DEHYDR_2"/>
    <property type="match status" value="1"/>
</dbReference>
<evidence type="ECO:0000256" key="2">
    <source>
        <dbReference type="ARBA" id="ARBA00013147"/>
    </source>
</evidence>
<dbReference type="InterPro" id="IPR018528">
    <property type="entry name" value="Preph_deHydtase_CS"/>
</dbReference>
<dbReference type="GO" id="GO:0004664">
    <property type="term" value="F:prephenate dehydratase activity"/>
    <property type="evidence" value="ECO:0007669"/>
    <property type="project" value="UniProtKB-EC"/>
</dbReference>
<keyword evidence="6 8" id="KW-0456">Lyase</keyword>
<protein>
    <recommendedName>
        <fullName evidence="2 8">Prephenate dehydratase</fullName>
        <shortName evidence="8">PDT</shortName>
        <ecNumber evidence="2 8">4.2.1.51</ecNumber>
    </recommendedName>
</protein>
<evidence type="ECO:0000259" key="9">
    <source>
        <dbReference type="PROSITE" id="PS51171"/>
    </source>
</evidence>
<dbReference type="CDD" id="cd04905">
    <property type="entry name" value="ACT_CM-PDT"/>
    <property type="match status" value="1"/>
</dbReference>
<evidence type="ECO:0000256" key="8">
    <source>
        <dbReference type="RuleBase" id="RU361254"/>
    </source>
</evidence>
<dbReference type="CDD" id="cd13633">
    <property type="entry name" value="PBP2_Sa-PDT_like"/>
    <property type="match status" value="1"/>
</dbReference>
<dbReference type="EMBL" id="CP043494">
    <property type="protein sequence ID" value="WNG45426.1"/>
    <property type="molecule type" value="Genomic_DNA"/>
</dbReference>
<dbReference type="PANTHER" id="PTHR21022:SF19">
    <property type="entry name" value="PREPHENATE DEHYDRATASE-RELATED"/>
    <property type="match status" value="1"/>
</dbReference>